<dbReference type="InterPro" id="IPR044722">
    <property type="entry name" value="SecA_SF2_C"/>
</dbReference>
<comment type="subunit">
    <text evidence="12">Monomer and homodimer. Part of the essential Sec protein translocation apparatus which comprises SecA, SecYEG and auxiliary proteins SecDF. Other proteins may also be involved.</text>
</comment>
<dbReference type="PANTHER" id="PTHR30612:SF0">
    <property type="entry name" value="CHLOROPLAST PROTEIN-TRANSPORTING ATPASE"/>
    <property type="match status" value="1"/>
</dbReference>
<dbReference type="GO" id="GO:0017038">
    <property type="term" value="P:protein import"/>
    <property type="evidence" value="ECO:0007669"/>
    <property type="project" value="InterPro"/>
</dbReference>
<organism evidence="16 17">
    <name type="scientific">Paenibacillus nasutitermitis</name>
    <dbReference type="NCBI Taxonomy" id="1652958"/>
    <lineage>
        <taxon>Bacteria</taxon>
        <taxon>Bacillati</taxon>
        <taxon>Bacillota</taxon>
        <taxon>Bacilli</taxon>
        <taxon>Bacillales</taxon>
        <taxon>Paenibacillaceae</taxon>
        <taxon>Paenibacillus</taxon>
    </lineage>
</organism>
<dbReference type="InterPro" id="IPR000185">
    <property type="entry name" value="SecA"/>
</dbReference>
<evidence type="ECO:0000259" key="15">
    <source>
        <dbReference type="PROSITE" id="PS51196"/>
    </source>
</evidence>
<dbReference type="PROSITE" id="PS51196">
    <property type="entry name" value="SECA_MOTOR_DEAD"/>
    <property type="match status" value="1"/>
</dbReference>
<dbReference type="Gene3D" id="3.40.50.300">
    <property type="entry name" value="P-loop containing nucleotide triphosphate hydrolases"/>
    <property type="match status" value="3"/>
</dbReference>
<dbReference type="PRINTS" id="PR00906">
    <property type="entry name" value="SECA"/>
</dbReference>
<dbReference type="InterPro" id="IPR014018">
    <property type="entry name" value="SecA_motor_DEAD"/>
</dbReference>
<evidence type="ECO:0000256" key="6">
    <source>
        <dbReference type="ARBA" id="ARBA00022741"/>
    </source>
</evidence>
<keyword evidence="11 12" id="KW-0472">Membrane</keyword>
<feature type="binding site" evidence="12">
    <location>
        <begin position="103"/>
        <end position="107"/>
    </location>
    <ligand>
        <name>ATP</name>
        <dbReference type="ChEBI" id="CHEBI:30616"/>
    </ligand>
</feature>
<keyword evidence="7 12" id="KW-0067">ATP-binding</keyword>
<evidence type="ECO:0000256" key="12">
    <source>
        <dbReference type="HAMAP-Rule" id="MF_01382"/>
    </source>
</evidence>
<evidence type="ECO:0000313" key="17">
    <source>
        <dbReference type="Proteomes" id="UP000612456"/>
    </source>
</evidence>
<feature type="binding site" evidence="12">
    <location>
        <position position="492"/>
    </location>
    <ligand>
        <name>ATP</name>
        <dbReference type="ChEBI" id="CHEBI:30616"/>
    </ligand>
</feature>
<dbReference type="InterPro" id="IPR036670">
    <property type="entry name" value="SecA_X-link_sf"/>
</dbReference>
<evidence type="ECO:0000256" key="5">
    <source>
        <dbReference type="ARBA" id="ARBA00022490"/>
    </source>
</evidence>
<dbReference type="CDD" id="cd17928">
    <property type="entry name" value="DEXDc_SecA"/>
    <property type="match status" value="1"/>
</dbReference>
<dbReference type="SUPFAM" id="SSF52540">
    <property type="entry name" value="P-loop containing nucleoside triphosphate hydrolases"/>
    <property type="match status" value="2"/>
</dbReference>
<dbReference type="InterPro" id="IPR027417">
    <property type="entry name" value="P-loop_NTPase"/>
</dbReference>
<dbReference type="Pfam" id="PF01043">
    <property type="entry name" value="SecA_PP_bind"/>
    <property type="match status" value="1"/>
</dbReference>
<dbReference type="SMART" id="SM00957">
    <property type="entry name" value="SecA_DEAD"/>
    <property type="match status" value="1"/>
</dbReference>
<evidence type="ECO:0000256" key="7">
    <source>
        <dbReference type="ARBA" id="ARBA00022840"/>
    </source>
</evidence>
<dbReference type="Gene3D" id="1.10.3060.10">
    <property type="entry name" value="Helical scaffold and wing domains of SecA"/>
    <property type="match status" value="1"/>
</dbReference>
<dbReference type="GO" id="GO:0031522">
    <property type="term" value="C:cell envelope Sec protein transport complex"/>
    <property type="evidence" value="ECO:0007669"/>
    <property type="project" value="TreeGrafter"/>
</dbReference>
<dbReference type="FunFam" id="3.40.50.300:FF:000429">
    <property type="entry name" value="Preprotein translocase subunit SecA"/>
    <property type="match status" value="1"/>
</dbReference>
<evidence type="ECO:0000256" key="8">
    <source>
        <dbReference type="ARBA" id="ARBA00022927"/>
    </source>
</evidence>
<dbReference type="PROSITE" id="PS51192">
    <property type="entry name" value="HELICASE_ATP_BIND_1"/>
    <property type="match status" value="1"/>
</dbReference>
<keyword evidence="3 12" id="KW-0813">Transport</keyword>
<dbReference type="Proteomes" id="UP000612456">
    <property type="component" value="Unassembled WGS sequence"/>
</dbReference>
<keyword evidence="5 12" id="KW-0963">Cytoplasm</keyword>
<protein>
    <recommendedName>
        <fullName evidence="12">Protein translocase subunit SecA</fullName>
        <ecNumber evidence="12">7.4.2.8</ecNumber>
    </recommendedName>
</protein>
<comment type="caution">
    <text evidence="16">The sequence shown here is derived from an EMBL/GenBank/DDBJ whole genome shotgun (WGS) entry which is preliminary data.</text>
</comment>
<dbReference type="InterPro" id="IPR011115">
    <property type="entry name" value="SecA_DEAD"/>
</dbReference>
<evidence type="ECO:0000313" key="16">
    <source>
        <dbReference type="EMBL" id="GGD91059.1"/>
    </source>
</evidence>
<dbReference type="InterPro" id="IPR014001">
    <property type="entry name" value="Helicase_ATP-bd"/>
</dbReference>
<dbReference type="GO" id="GO:0008564">
    <property type="term" value="F:protein-exporting ATPase activity"/>
    <property type="evidence" value="ECO:0007669"/>
    <property type="project" value="UniProtKB-EC"/>
</dbReference>
<dbReference type="PROSITE" id="PS51194">
    <property type="entry name" value="HELICASE_CTER"/>
    <property type="match status" value="1"/>
</dbReference>
<dbReference type="Pfam" id="PF07517">
    <property type="entry name" value="SecA_DEAD"/>
    <property type="match status" value="1"/>
</dbReference>
<keyword evidence="6 12" id="KW-0547">Nucleotide-binding</keyword>
<evidence type="ECO:0000256" key="10">
    <source>
        <dbReference type="ARBA" id="ARBA00023010"/>
    </source>
</evidence>
<feature type="domain" description="Helicase C-terminal" evidence="14">
    <location>
        <begin position="414"/>
        <end position="575"/>
    </location>
</feature>
<dbReference type="AlphaFoldDB" id="A0A916ZE54"/>
<proteinExistence type="inferred from homology"/>
<dbReference type="PANTHER" id="PTHR30612">
    <property type="entry name" value="SECA INNER MEMBRANE COMPONENT OF SEC PROTEIN SECRETION SYSTEM"/>
    <property type="match status" value="1"/>
</dbReference>
<evidence type="ECO:0000259" key="14">
    <source>
        <dbReference type="PROSITE" id="PS51194"/>
    </source>
</evidence>
<accession>A0A916ZE54</accession>
<comment type="subcellular location">
    <subcellularLocation>
        <location evidence="12">Cell membrane</location>
        <topology evidence="12">Peripheral membrane protein</topology>
        <orientation evidence="12">Cytoplasmic side</orientation>
    </subcellularLocation>
    <subcellularLocation>
        <location evidence="12">Cytoplasm</location>
    </subcellularLocation>
    <subcellularLocation>
        <location evidence="1">Membrane</location>
        <topology evidence="1">Peripheral membrane protein</topology>
    </subcellularLocation>
    <text evidence="12">Distribution is 50-50.</text>
</comment>
<evidence type="ECO:0000256" key="1">
    <source>
        <dbReference type="ARBA" id="ARBA00004170"/>
    </source>
</evidence>
<dbReference type="GO" id="GO:0005829">
    <property type="term" value="C:cytosol"/>
    <property type="evidence" value="ECO:0007669"/>
    <property type="project" value="TreeGrafter"/>
</dbReference>
<evidence type="ECO:0000256" key="2">
    <source>
        <dbReference type="ARBA" id="ARBA00007650"/>
    </source>
</evidence>
<dbReference type="GO" id="GO:0043952">
    <property type="term" value="P:protein transport by the Sec complex"/>
    <property type="evidence" value="ECO:0007669"/>
    <property type="project" value="TreeGrafter"/>
</dbReference>
<name>A0A916ZE54_9BACL</name>
<feature type="binding site" evidence="12">
    <location>
        <position position="85"/>
    </location>
    <ligand>
        <name>ATP</name>
        <dbReference type="ChEBI" id="CHEBI:30616"/>
    </ligand>
</feature>
<dbReference type="PROSITE" id="PS01312">
    <property type="entry name" value="SECA"/>
    <property type="match status" value="1"/>
</dbReference>
<dbReference type="SUPFAM" id="SSF81767">
    <property type="entry name" value="Pre-protein crosslinking domain of SecA"/>
    <property type="match status" value="1"/>
</dbReference>
<keyword evidence="17" id="KW-1185">Reference proteome</keyword>
<comment type="catalytic activity">
    <reaction evidence="12">
        <text>ATP + H2O + cellular proteinSide 1 = ADP + phosphate + cellular proteinSide 2.</text>
        <dbReference type="EC" id="7.4.2.8"/>
    </reaction>
</comment>
<dbReference type="Pfam" id="PF21090">
    <property type="entry name" value="P-loop_SecA"/>
    <property type="match status" value="1"/>
</dbReference>
<comment type="function">
    <text evidence="12">Part of the Sec protein translocase complex. Interacts with the SecYEG preprotein conducting channel. Has a central role in coupling the hydrolysis of ATP to the transfer of proteins into and across the cell membrane, serving as an ATP-driven molecular motor driving the stepwise translocation of polypeptide chains across the membrane.</text>
</comment>
<keyword evidence="8 12" id="KW-0653">Protein transport</keyword>
<dbReference type="EMBL" id="BMHP01000005">
    <property type="protein sequence ID" value="GGD91059.1"/>
    <property type="molecule type" value="Genomic_DNA"/>
</dbReference>
<dbReference type="GO" id="GO:0005886">
    <property type="term" value="C:plasma membrane"/>
    <property type="evidence" value="ECO:0007669"/>
    <property type="project" value="UniProtKB-SubCell"/>
</dbReference>
<evidence type="ECO:0000259" key="13">
    <source>
        <dbReference type="PROSITE" id="PS51192"/>
    </source>
</evidence>
<dbReference type="CDD" id="cd18803">
    <property type="entry name" value="SF2_C_secA"/>
    <property type="match status" value="1"/>
</dbReference>
<evidence type="ECO:0000256" key="3">
    <source>
        <dbReference type="ARBA" id="ARBA00022448"/>
    </source>
</evidence>
<dbReference type="SMART" id="SM00958">
    <property type="entry name" value="SecA_PP_bind"/>
    <property type="match status" value="1"/>
</dbReference>
<keyword evidence="10 12" id="KW-0811">Translocation</keyword>
<feature type="domain" description="Helicase ATP-binding" evidence="13">
    <location>
        <begin position="87"/>
        <end position="247"/>
    </location>
</feature>
<dbReference type="InterPro" id="IPR011130">
    <property type="entry name" value="SecA_preprotein_X-link_dom"/>
</dbReference>
<dbReference type="GO" id="GO:0065002">
    <property type="term" value="P:intracellular protein transmembrane transport"/>
    <property type="evidence" value="ECO:0007669"/>
    <property type="project" value="UniProtKB-UniRule"/>
</dbReference>
<evidence type="ECO:0000256" key="4">
    <source>
        <dbReference type="ARBA" id="ARBA00022475"/>
    </source>
</evidence>
<dbReference type="InterPro" id="IPR001650">
    <property type="entry name" value="Helicase_C-like"/>
</dbReference>
<dbReference type="SUPFAM" id="SSF81886">
    <property type="entry name" value="Helical scaffold and wing domains of SecA"/>
    <property type="match status" value="1"/>
</dbReference>
<dbReference type="RefSeq" id="WP_188997457.1">
    <property type="nucleotide sequence ID" value="NZ_BMHP01000005.1"/>
</dbReference>
<dbReference type="InterPro" id="IPR020937">
    <property type="entry name" value="SecA_CS"/>
</dbReference>
<dbReference type="Pfam" id="PF07516">
    <property type="entry name" value="SecA_SW"/>
    <property type="match status" value="1"/>
</dbReference>
<reference evidence="16" key="1">
    <citation type="journal article" date="2014" name="Int. J. Syst. Evol. Microbiol.">
        <title>Complete genome sequence of Corynebacterium casei LMG S-19264T (=DSM 44701T), isolated from a smear-ripened cheese.</title>
        <authorList>
            <consortium name="US DOE Joint Genome Institute (JGI-PGF)"/>
            <person name="Walter F."/>
            <person name="Albersmeier A."/>
            <person name="Kalinowski J."/>
            <person name="Ruckert C."/>
        </authorList>
    </citation>
    <scope>NUCLEOTIDE SEQUENCE</scope>
    <source>
        <strain evidence="16">CGMCC 1.15178</strain>
    </source>
</reference>
<comment type="similarity">
    <text evidence="2 12">Belongs to the SecA family.</text>
</comment>
<sequence>MLSKFRQWLGNKNQREVKNILAHILPKIDKYYKSIQDTKALDQVSVELRTSLQEDSKRKEALYLAFAVVKEAVKRALGITMHDVQLIAGWILCQGDVAEMKTGEGKTIVSLLPAYWFGLQNKGLHMVNVNEYLAKRDYEEMSKVFKLLGLSVGLNLASMSEYEKRTAYLQDITYGTCTEFGFDYLRDHMVSEAEHRVQRALSFAIIDEIDSILIDEARTPLIIAGTSKAAPDLYYVCARFVRGFLEGRDYETDRESNQVMFTESAIRKIEAAFMIDNLYEVEYTVIYHYLLQSLRAKVLMHRDVDYMVADHKVHIVDAFTGRILEGRQFSEGLQQAIEAKENVPLSEENRTHATITIQKVFSLYNQIAGMSGTIQTDEEEMRRIYGLEVVSVPTHKPIIRQDYEDIIFLTKEIKYDRVIEEIRKRHAQSQPVLVGTTSVQQSEDIANRLSSLKVPYQILNAKTEQEEAKIIAGAGLKGAITIATNMAGRGTDIRLGEGVAQLGGLHVIGTERHESRRIDNQLRGRSGRQGDPGSSQFFLSLEDELIERFAKDEAEEFRESWQWGQEGFLGGKLQGFMGTVQRHVEQQLLSVRSMVFRFDTIIHDQRQAFYQQRNEVLQSEEWPARLSHSVVSYMTAFIHKYCPDHKVPEEWDIWQLKREFGAEGPFLHNIQDWQNSQKIIDQVVVEWTNRWDAYIAQREPSYWKQIWRPSYLQIIDRSWLDHLESLQQLKHGIHYQAYAQQDPVQAFQKEAWRLFNQMGDRIQKIVARKVMQELRDSTNEPIQRMNQVV</sequence>
<dbReference type="EC" id="7.4.2.8" evidence="12"/>
<dbReference type="GO" id="GO:0005524">
    <property type="term" value="F:ATP binding"/>
    <property type="evidence" value="ECO:0007669"/>
    <property type="project" value="UniProtKB-UniRule"/>
</dbReference>
<evidence type="ECO:0000256" key="9">
    <source>
        <dbReference type="ARBA" id="ARBA00022967"/>
    </source>
</evidence>
<keyword evidence="4 12" id="KW-1003">Cell membrane</keyword>
<dbReference type="NCBIfam" id="NF006630">
    <property type="entry name" value="PRK09200.1"/>
    <property type="match status" value="1"/>
</dbReference>
<dbReference type="Gene3D" id="3.90.1440.10">
    <property type="entry name" value="SecA, preprotein cross-linking domain"/>
    <property type="match status" value="1"/>
</dbReference>
<dbReference type="GO" id="GO:0006605">
    <property type="term" value="P:protein targeting"/>
    <property type="evidence" value="ECO:0007669"/>
    <property type="project" value="UniProtKB-UniRule"/>
</dbReference>
<dbReference type="InterPro" id="IPR036266">
    <property type="entry name" value="SecA_Wing/Scaffold_sf"/>
</dbReference>
<dbReference type="HAMAP" id="MF_01382">
    <property type="entry name" value="SecA"/>
    <property type="match status" value="1"/>
</dbReference>
<keyword evidence="9 12" id="KW-1278">Translocase</keyword>
<dbReference type="InterPro" id="IPR011116">
    <property type="entry name" value="SecA_Wing/Scaffold"/>
</dbReference>
<gene>
    <name evidence="16" type="primary">secA2</name>
    <name evidence="12" type="synonym">secA</name>
    <name evidence="16" type="ORF">GCM10010911_57190</name>
</gene>
<evidence type="ECO:0000256" key="11">
    <source>
        <dbReference type="ARBA" id="ARBA00023136"/>
    </source>
</evidence>
<reference evidence="16" key="2">
    <citation type="submission" date="2020-09" db="EMBL/GenBank/DDBJ databases">
        <authorList>
            <person name="Sun Q."/>
            <person name="Zhou Y."/>
        </authorList>
    </citation>
    <scope>NUCLEOTIDE SEQUENCE</scope>
    <source>
        <strain evidence="16">CGMCC 1.15178</strain>
    </source>
</reference>
<feature type="domain" description="SecA family profile" evidence="15">
    <location>
        <begin position="2"/>
        <end position="570"/>
    </location>
</feature>